<comment type="caution">
    <text evidence="2">The sequence shown here is derived from an EMBL/GenBank/DDBJ whole genome shotgun (WGS) entry which is preliminary data.</text>
</comment>
<sequence length="74" mass="8511">MNLTERTTDNIEYMITAIKDKLRMVNVGAMRSENFNVAAYEDLKDIYDLVMKKETFSISEMEAIVSELGTLVKK</sequence>
<dbReference type="InterPro" id="IPR009507">
    <property type="entry name" value="UPF0435"/>
</dbReference>
<dbReference type="RefSeq" id="WP_188389363.1">
    <property type="nucleotide sequence ID" value="NZ_BMFK01000003.1"/>
</dbReference>
<dbReference type="Proteomes" id="UP000605259">
    <property type="component" value="Unassembled WGS sequence"/>
</dbReference>
<dbReference type="Pfam" id="PF06569">
    <property type="entry name" value="DUF1128"/>
    <property type="match status" value="1"/>
</dbReference>
<reference evidence="2" key="1">
    <citation type="journal article" date="2014" name="Int. J. Syst. Evol. Microbiol.">
        <title>Complete genome sequence of Corynebacterium casei LMG S-19264T (=DSM 44701T), isolated from a smear-ripened cheese.</title>
        <authorList>
            <consortium name="US DOE Joint Genome Institute (JGI-PGF)"/>
            <person name="Walter F."/>
            <person name="Albersmeier A."/>
            <person name="Kalinowski J."/>
            <person name="Ruckert C."/>
        </authorList>
    </citation>
    <scope>NUCLEOTIDE SEQUENCE</scope>
    <source>
        <strain evidence="2">CGMCC 1.12698</strain>
    </source>
</reference>
<reference evidence="2" key="2">
    <citation type="submission" date="2020-09" db="EMBL/GenBank/DDBJ databases">
        <authorList>
            <person name="Sun Q."/>
            <person name="Zhou Y."/>
        </authorList>
    </citation>
    <scope>NUCLEOTIDE SEQUENCE</scope>
    <source>
        <strain evidence="2">CGMCC 1.12698</strain>
    </source>
</reference>
<protein>
    <recommendedName>
        <fullName evidence="1">UPF0435 protein GCM10007140_30540</fullName>
    </recommendedName>
</protein>
<gene>
    <name evidence="2" type="ORF">GCM10007140_30540</name>
</gene>
<evidence type="ECO:0000313" key="2">
    <source>
        <dbReference type="EMBL" id="GGE78898.1"/>
    </source>
</evidence>
<dbReference type="HAMAP" id="MF_00829">
    <property type="entry name" value="UPF0435"/>
    <property type="match status" value="1"/>
</dbReference>
<proteinExistence type="inferred from homology"/>
<dbReference type="AlphaFoldDB" id="A0A917AX53"/>
<accession>A0A917AX53</accession>
<evidence type="ECO:0000313" key="3">
    <source>
        <dbReference type="Proteomes" id="UP000605259"/>
    </source>
</evidence>
<comment type="similarity">
    <text evidence="1">Belongs to the UPF0435 family.</text>
</comment>
<organism evidence="2 3">
    <name type="scientific">Priestia taiwanensis</name>
    <dbReference type="NCBI Taxonomy" id="1347902"/>
    <lineage>
        <taxon>Bacteria</taxon>
        <taxon>Bacillati</taxon>
        <taxon>Bacillota</taxon>
        <taxon>Bacilli</taxon>
        <taxon>Bacillales</taxon>
        <taxon>Bacillaceae</taxon>
        <taxon>Priestia</taxon>
    </lineage>
</organism>
<keyword evidence="3" id="KW-1185">Reference proteome</keyword>
<name>A0A917AX53_9BACI</name>
<dbReference type="EMBL" id="BMFK01000003">
    <property type="protein sequence ID" value="GGE78898.1"/>
    <property type="molecule type" value="Genomic_DNA"/>
</dbReference>
<evidence type="ECO:0000256" key="1">
    <source>
        <dbReference type="HAMAP-Rule" id="MF_00829"/>
    </source>
</evidence>